<accession>A0A0E9WKW8</accession>
<sequence>MNVFITQLCCSFLPCFSPSVIDITSPFFKLCFLLHCNL</sequence>
<reference evidence="1" key="1">
    <citation type="submission" date="2014-11" db="EMBL/GenBank/DDBJ databases">
        <authorList>
            <person name="Amaro Gonzalez C."/>
        </authorList>
    </citation>
    <scope>NUCLEOTIDE SEQUENCE</scope>
</reference>
<proteinExistence type="predicted"/>
<evidence type="ECO:0000313" key="1">
    <source>
        <dbReference type="EMBL" id="JAH90992.1"/>
    </source>
</evidence>
<protein>
    <submittedName>
        <fullName evidence="1">Uncharacterized protein</fullName>
    </submittedName>
</protein>
<dbReference type="EMBL" id="GBXM01017585">
    <property type="protein sequence ID" value="JAH90992.1"/>
    <property type="molecule type" value="Transcribed_RNA"/>
</dbReference>
<dbReference type="AlphaFoldDB" id="A0A0E9WKW8"/>
<name>A0A0E9WKW8_ANGAN</name>
<reference evidence="1" key="2">
    <citation type="journal article" date="2015" name="Fish Shellfish Immunol.">
        <title>Early steps in the European eel (Anguilla anguilla)-Vibrio vulnificus interaction in the gills: Role of the RtxA13 toxin.</title>
        <authorList>
            <person name="Callol A."/>
            <person name="Pajuelo D."/>
            <person name="Ebbesson L."/>
            <person name="Teles M."/>
            <person name="MacKenzie S."/>
            <person name="Amaro C."/>
        </authorList>
    </citation>
    <scope>NUCLEOTIDE SEQUENCE</scope>
</reference>
<organism evidence="1">
    <name type="scientific">Anguilla anguilla</name>
    <name type="common">European freshwater eel</name>
    <name type="synonym">Muraena anguilla</name>
    <dbReference type="NCBI Taxonomy" id="7936"/>
    <lineage>
        <taxon>Eukaryota</taxon>
        <taxon>Metazoa</taxon>
        <taxon>Chordata</taxon>
        <taxon>Craniata</taxon>
        <taxon>Vertebrata</taxon>
        <taxon>Euteleostomi</taxon>
        <taxon>Actinopterygii</taxon>
        <taxon>Neopterygii</taxon>
        <taxon>Teleostei</taxon>
        <taxon>Anguilliformes</taxon>
        <taxon>Anguillidae</taxon>
        <taxon>Anguilla</taxon>
    </lineage>
</organism>